<comment type="caution">
    <text evidence="2">The sequence shown here is derived from an EMBL/GenBank/DDBJ whole genome shotgun (WGS) entry which is preliminary data.</text>
</comment>
<name>A0A9D4CMR5_DREPO</name>
<organism evidence="2 3">
    <name type="scientific">Dreissena polymorpha</name>
    <name type="common">Zebra mussel</name>
    <name type="synonym">Mytilus polymorpha</name>
    <dbReference type="NCBI Taxonomy" id="45954"/>
    <lineage>
        <taxon>Eukaryota</taxon>
        <taxon>Metazoa</taxon>
        <taxon>Spiralia</taxon>
        <taxon>Lophotrochozoa</taxon>
        <taxon>Mollusca</taxon>
        <taxon>Bivalvia</taxon>
        <taxon>Autobranchia</taxon>
        <taxon>Heteroconchia</taxon>
        <taxon>Euheterodonta</taxon>
        <taxon>Imparidentia</taxon>
        <taxon>Neoheterodontei</taxon>
        <taxon>Myida</taxon>
        <taxon>Dreissenoidea</taxon>
        <taxon>Dreissenidae</taxon>
        <taxon>Dreissena</taxon>
    </lineage>
</organism>
<dbReference type="Pfam" id="PF12773">
    <property type="entry name" value="DZR"/>
    <property type="match status" value="1"/>
</dbReference>
<dbReference type="AlphaFoldDB" id="A0A9D4CMR5"/>
<reference evidence="2" key="2">
    <citation type="submission" date="2020-11" db="EMBL/GenBank/DDBJ databases">
        <authorList>
            <person name="McCartney M.A."/>
            <person name="Auch B."/>
            <person name="Kono T."/>
            <person name="Mallez S."/>
            <person name="Becker A."/>
            <person name="Gohl D.M."/>
            <person name="Silverstein K.A.T."/>
            <person name="Koren S."/>
            <person name="Bechman K.B."/>
            <person name="Herman A."/>
            <person name="Abrahante J.E."/>
            <person name="Garbe J."/>
        </authorList>
    </citation>
    <scope>NUCLEOTIDE SEQUENCE</scope>
    <source>
        <strain evidence="2">Duluth1</strain>
        <tissue evidence="2">Whole animal</tissue>
    </source>
</reference>
<keyword evidence="3" id="KW-1185">Reference proteome</keyword>
<feature type="domain" description="DZANK-type" evidence="1">
    <location>
        <begin position="41"/>
        <end position="87"/>
    </location>
</feature>
<evidence type="ECO:0000313" key="3">
    <source>
        <dbReference type="Proteomes" id="UP000828390"/>
    </source>
</evidence>
<dbReference type="EMBL" id="JAIWYP010000012">
    <property type="protein sequence ID" value="KAH3728250.1"/>
    <property type="molecule type" value="Genomic_DNA"/>
</dbReference>
<proteinExistence type="predicted"/>
<protein>
    <recommendedName>
        <fullName evidence="1">DZANK-type domain-containing protein</fullName>
    </recommendedName>
</protein>
<evidence type="ECO:0000313" key="2">
    <source>
        <dbReference type="EMBL" id="KAH3728250.1"/>
    </source>
</evidence>
<accession>A0A9D4CMR5</accession>
<sequence length="110" mass="11580">MKCPKCGIEGDGKFCQECGTKLAVKATVVLCPGKDDEGIPCNTKLSSDQKFCKNCGHPVDLEWFGPIICGECGAVCPTGLNLCAKCGTAKAEGMFKTFQSSPEVLSLNQA</sequence>
<dbReference type="Proteomes" id="UP000828390">
    <property type="component" value="Unassembled WGS sequence"/>
</dbReference>
<reference evidence="2" key="1">
    <citation type="journal article" date="2019" name="bioRxiv">
        <title>The Genome of the Zebra Mussel, Dreissena polymorpha: A Resource for Invasive Species Research.</title>
        <authorList>
            <person name="McCartney M.A."/>
            <person name="Auch B."/>
            <person name="Kono T."/>
            <person name="Mallez S."/>
            <person name="Zhang Y."/>
            <person name="Obille A."/>
            <person name="Becker A."/>
            <person name="Abrahante J.E."/>
            <person name="Garbe J."/>
            <person name="Badalamenti J.P."/>
            <person name="Herman A."/>
            <person name="Mangelson H."/>
            <person name="Liachko I."/>
            <person name="Sullivan S."/>
            <person name="Sone E.D."/>
            <person name="Koren S."/>
            <person name="Silverstein K.A.T."/>
            <person name="Beckman K.B."/>
            <person name="Gohl D.M."/>
        </authorList>
    </citation>
    <scope>NUCLEOTIDE SEQUENCE</scope>
    <source>
        <strain evidence="2">Duluth1</strain>
        <tissue evidence="2">Whole animal</tissue>
    </source>
</reference>
<evidence type="ECO:0000259" key="1">
    <source>
        <dbReference type="Pfam" id="PF12773"/>
    </source>
</evidence>
<dbReference type="InterPro" id="IPR025874">
    <property type="entry name" value="DZR"/>
</dbReference>
<gene>
    <name evidence="2" type="ORF">DPMN_054203</name>
</gene>